<dbReference type="AlphaFoldDB" id="A0A1I4XNB0"/>
<evidence type="ECO:0000313" key="2">
    <source>
        <dbReference type="EMBL" id="SFN27388.1"/>
    </source>
</evidence>
<feature type="region of interest" description="Disordered" evidence="1">
    <location>
        <begin position="1"/>
        <end position="34"/>
    </location>
</feature>
<gene>
    <name evidence="2" type="ORF">SAMN05216207_1011157</name>
</gene>
<sequence length="73" mass="7500">MPGVTSLDEPAARRDERACVNGGRPSLDKSFSPALQRGFAGHTGAVVEIDAGHGPMLTRPAELADANARAATS</sequence>
<dbReference type="Proteomes" id="UP000199614">
    <property type="component" value="Unassembled WGS sequence"/>
</dbReference>
<reference evidence="2 3" key="1">
    <citation type="submission" date="2016-10" db="EMBL/GenBank/DDBJ databases">
        <authorList>
            <person name="de Groot N.N."/>
        </authorList>
    </citation>
    <scope>NUCLEOTIDE SEQUENCE [LARGE SCALE GENOMIC DNA]</scope>
    <source>
        <strain evidence="2 3">CGMCC 4.1877</strain>
    </source>
</reference>
<evidence type="ECO:0000313" key="3">
    <source>
        <dbReference type="Proteomes" id="UP000199614"/>
    </source>
</evidence>
<protein>
    <submittedName>
        <fullName evidence="2">Uncharacterized protein</fullName>
    </submittedName>
</protein>
<proteinExistence type="predicted"/>
<name>A0A1I4XNB0_PSUAM</name>
<accession>A0A1I4XNB0</accession>
<dbReference type="EMBL" id="FOUY01000011">
    <property type="protein sequence ID" value="SFN27388.1"/>
    <property type="molecule type" value="Genomic_DNA"/>
</dbReference>
<organism evidence="2 3">
    <name type="scientific">Pseudonocardia ammonioxydans</name>
    <dbReference type="NCBI Taxonomy" id="260086"/>
    <lineage>
        <taxon>Bacteria</taxon>
        <taxon>Bacillati</taxon>
        <taxon>Actinomycetota</taxon>
        <taxon>Actinomycetes</taxon>
        <taxon>Pseudonocardiales</taxon>
        <taxon>Pseudonocardiaceae</taxon>
        <taxon>Pseudonocardia</taxon>
    </lineage>
</organism>
<keyword evidence="3" id="KW-1185">Reference proteome</keyword>
<dbReference type="InterPro" id="IPR029058">
    <property type="entry name" value="AB_hydrolase_fold"/>
</dbReference>
<evidence type="ECO:0000256" key="1">
    <source>
        <dbReference type="SAM" id="MobiDB-lite"/>
    </source>
</evidence>
<dbReference type="Gene3D" id="3.40.50.1820">
    <property type="entry name" value="alpha/beta hydrolase"/>
    <property type="match status" value="1"/>
</dbReference>